<reference evidence="5 6" key="1">
    <citation type="submission" date="2023-02" db="EMBL/GenBank/DDBJ databases">
        <title>LHISI_Scaffold_Assembly.</title>
        <authorList>
            <person name="Stuart O.P."/>
            <person name="Cleave R."/>
            <person name="Magrath M.J.L."/>
            <person name="Mikheyev A.S."/>
        </authorList>
    </citation>
    <scope>NUCLEOTIDE SEQUENCE [LARGE SCALE GENOMIC DNA]</scope>
    <source>
        <strain evidence="5">Daus_M_001</strain>
        <tissue evidence="5">Leg muscle</tissue>
    </source>
</reference>
<dbReference type="Pfam" id="PF00220">
    <property type="entry name" value="Hormone_4"/>
    <property type="match status" value="1"/>
</dbReference>
<dbReference type="PRINTS" id="PR00831">
    <property type="entry name" value="NEUROPHYSIN"/>
</dbReference>
<comment type="similarity">
    <text evidence="1">Belongs to the vasopressin/oxytocin family.</text>
</comment>
<dbReference type="Proteomes" id="UP001159363">
    <property type="component" value="Chromosome 6"/>
</dbReference>
<proteinExistence type="inferred from homology"/>
<organism evidence="5 6">
    <name type="scientific">Dryococelus australis</name>
    <dbReference type="NCBI Taxonomy" id="614101"/>
    <lineage>
        <taxon>Eukaryota</taxon>
        <taxon>Metazoa</taxon>
        <taxon>Ecdysozoa</taxon>
        <taxon>Arthropoda</taxon>
        <taxon>Hexapoda</taxon>
        <taxon>Insecta</taxon>
        <taxon>Pterygota</taxon>
        <taxon>Neoptera</taxon>
        <taxon>Polyneoptera</taxon>
        <taxon>Phasmatodea</taxon>
        <taxon>Verophasmatodea</taxon>
        <taxon>Anareolatae</taxon>
        <taxon>Phasmatidae</taxon>
        <taxon>Eurycanthinae</taxon>
        <taxon>Dryococelus</taxon>
    </lineage>
</organism>
<feature type="chain" id="PRO_5046498155" evidence="4">
    <location>
        <begin position="23"/>
        <end position="114"/>
    </location>
</feature>
<dbReference type="InterPro" id="IPR036387">
    <property type="entry name" value="Neurhyp_horm_dom_sf"/>
</dbReference>
<feature type="non-terminal residue" evidence="5">
    <location>
        <position position="114"/>
    </location>
</feature>
<dbReference type="Pfam" id="PF00184">
    <property type="entry name" value="Hormone_5"/>
    <property type="match status" value="1"/>
</dbReference>
<dbReference type="SMART" id="SM00003">
    <property type="entry name" value="NH"/>
    <property type="match status" value="1"/>
</dbReference>
<evidence type="ECO:0000313" key="5">
    <source>
        <dbReference type="EMBL" id="KAJ8879137.1"/>
    </source>
</evidence>
<dbReference type="PROSITE" id="PS00264">
    <property type="entry name" value="NEUROHYPOPHYS_HORM"/>
    <property type="match status" value="1"/>
</dbReference>
<gene>
    <name evidence="5" type="ORF">PR048_019743</name>
</gene>
<evidence type="ECO:0000256" key="3">
    <source>
        <dbReference type="ARBA" id="ARBA00023157"/>
    </source>
</evidence>
<keyword evidence="2 4" id="KW-0732">Signal</keyword>
<dbReference type="PANTHER" id="PTHR11681">
    <property type="entry name" value="NEUROPHYSIN"/>
    <property type="match status" value="1"/>
</dbReference>
<protein>
    <submittedName>
        <fullName evidence="5">Uncharacterized protein</fullName>
    </submittedName>
</protein>
<dbReference type="SUPFAM" id="SSF49606">
    <property type="entry name" value="Neurophysin II"/>
    <property type="match status" value="1"/>
</dbReference>
<evidence type="ECO:0000256" key="4">
    <source>
        <dbReference type="SAM" id="SignalP"/>
    </source>
</evidence>
<dbReference type="InterPro" id="IPR000981">
    <property type="entry name" value="Neurhyp_horm"/>
</dbReference>
<sequence>MKDSQILCTLVVIAVLESGCSACLITNCPKGGKRSLGHGKDTLRQSPRCGPAKTGHCYGADICCGVEMGCVMATVDTLVCQREQMSPEPCVGPTVHVPCGRNGKCAAPGVCCTP</sequence>
<keyword evidence="6" id="KW-1185">Reference proteome</keyword>
<evidence type="ECO:0000256" key="1">
    <source>
        <dbReference type="ARBA" id="ARBA00007369"/>
    </source>
</evidence>
<dbReference type="EMBL" id="JARBHB010000007">
    <property type="protein sequence ID" value="KAJ8879137.1"/>
    <property type="molecule type" value="Genomic_DNA"/>
</dbReference>
<dbReference type="PANTHER" id="PTHR11681:SF5">
    <property type="entry name" value="ISOTOCIN"/>
    <property type="match status" value="1"/>
</dbReference>
<accession>A0ABQ9H4B9</accession>
<evidence type="ECO:0000256" key="2">
    <source>
        <dbReference type="ARBA" id="ARBA00022729"/>
    </source>
</evidence>
<keyword evidence="3" id="KW-1015">Disulfide bond</keyword>
<feature type="signal peptide" evidence="4">
    <location>
        <begin position="1"/>
        <end position="22"/>
    </location>
</feature>
<dbReference type="Gene3D" id="2.60.9.10">
    <property type="entry name" value="Neurohypophysial hormone domain"/>
    <property type="match status" value="1"/>
</dbReference>
<evidence type="ECO:0000313" key="6">
    <source>
        <dbReference type="Proteomes" id="UP001159363"/>
    </source>
</evidence>
<dbReference type="InterPro" id="IPR022423">
    <property type="entry name" value="Neurohypophysial_hormone_CS"/>
</dbReference>
<name>A0ABQ9H4B9_9NEOP</name>
<comment type="caution">
    <text evidence="5">The sequence shown here is derived from an EMBL/GenBank/DDBJ whole genome shotgun (WGS) entry which is preliminary data.</text>
</comment>